<evidence type="ECO:0000313" key="2">
    <source>
        <dbReference type="EMBL" id="GBR46955.1"/>
    </source>
</evidence>
<dbReference type="Proteomes" id="UP001062443">
    <property type="component" value="Unassembled WGS sequence"/>
</dbReference>
<dbReference type="RefSeq" id="WP_068169490.1">
    <property type="nucleotide sequence ID" value="NZ_BAQB01000018.1"/>
</dbReference>
<dbReference type="EMBL" id="BAQB01000018">
    <property type="protein sequence ID" value="GBR46955.1"/>
    <property type="molecule type" value="Genomic_DNA"/>
</dbReference>
<evidence type="ECO:0000313" key="3">
    <source>
        <dbReference type="Proteomes" id="UP001062443"/>
    </source>
</evidence>
<keyword evidence="3" id="KW-1185">Reference proteome</keyword>
<reference evidence="2" key="1">
    <citation type="submission" date="2013-04" db="EMBL/GenBank/DDBJ databases">
        <title>The genome sequencing project of 58 acetic acid bacteria.</title>
        <authorList>
            <person name="Okamoto-Kainuma A."/>
            <person name="Ishikawa M."/>
            <person name="Umino S."/>
            <person name="Koizumi Y."/>
            <person name="Shiwa Y."/>
            <person name="Yoshikawa H."/>
            <person name="Matsutani M."/>
            <person name="Matsushita K."/>
        </authorList>
    </citation>
    <scope>NUCLEOTIDE SEQUENCE</scope>
    <source>
        <strain evidence="2">NBRC 106556</strain>
    </source>
</reference>
<organism evidence="2 3">
    <name type="scientific">Neokomagataea tanensis NBRC 106556</name>
    <dbReference type="NCBI Taxonomy" id="1223519"/>
    <lineage>
        <taxon>Bacteria</taxon>
        <taxon>Pseudomonadati</taxon>
        <taxon>Pseudomonadota</taxon>
        <taxon>Alphaproteobacteria</taxon>
        <taxon>Acetobacterales</taxon>
        <taxon>Acetobacteraceae</taxon>
        <taxon>Neokomagataea</taxon>
    </lineage>
</organism>
<feature type="region of interest" description="Disordered" evidence="1">
    <location>
        <begin position="48"/>
        <end position="68"/>
    </location>
</feature>
<evidence type="ECO:0000256" key="1">
    <source>
        <dbReference type="SAM" id="MobiDB-lite"/>
    </source>
</evidence>
<proteinExistence type="predicted"/>
<name>A0ABQ0QJE5_9PROT</name>
<accession>A0ABQ0QJE5</accession>
<comment type="caution">
    <text evidence="2">The sequence shown here is derived from an EMBL/GenBank/DDBJ whole genome shotgun (WGS) entry which is preliminary data.</text>
</comment>
<sequence>MLNILLICFVVIIWPTAYLLFFKDKLRPWLDNKLTKDELPKTTPEEFAAAYPFKDHQPPQSPQDKKGA</sequence>
<protein>
    <submittedName>
        <fullName evidence="2">Uncharacterized protein</fullName>
    </submittedName>
</protein>
<feature type="compositionally biased region" description="Basic and acidic residues" evidence="1">
    <location>
        <begin position="53"/>
        <end position="68"/>
    </location>
</feature>
<gene>
    <name evidence="2" type="ORF">AA106556_1286</name>
</gene>